<dbReference type="VEuPathDB" id="HostDB:ENSMUSG00000101113"/>
<name>A0A087WNZ6_MOUSE</name>
<dbReference type="HOGENOM" id="CLU_2399099_0_0_1"/>
<evidence type="ECO:0000313" key="8">
    <source>
        <dbReference type="MGI" id="MGI:1923659"/>
    </source>
</evidence>
<proteinExistence type="inferred from homology"/>
<dbReference type="OMA" id="SHIQEHR"/>
<dbReference type="Proteomes" id="UP000000589">
    <property type="component" value="Chromosome 15"/>
</dbReference>
<reference evidence="7" key="3">
    <citation type="submission" date="2025-08" db="UniProtKB">
        <authorList>
            <consortium name="Ensembl"/>
        </authorList>
    </citation>
    <scope>IDENTIFICATION</scope>
    <source>
        <strain evidence="7">C57BL/6J</strain>
    </source>
</reference>
<dbReference type="AGR" id="MGI:1923659"/>
<evidence type="ECO:0000256" key="3">
    <source>
        <dbReference type="ARBA" id="ARBA00022692"/>
    </source>
</evidence>
<gene>
    <name evidence="7 8" type="primary">1700025B11Rik</name>
</gene>
<dbReference type="MGI" id="MGI:1923659">
    <property type="gene designation" value="1700025B11Rik"/>
</dbReference>
<accession>A0A087WNZ6</accession>
<keyword evidence="4 6" id="KW-1133">Transmembrane helix</keyword>
<keyword evidence="3 6" id="KW-0812">Transmembrane</keyword>
<organism evidence="7 9">
    <name type="scientific">Mus musculus</name>
    <name type="common">Mouse</name>
    <dbReference type="NCBI Taxonomy" id="10090"/>
    <lineage>
        <taxon>Eukaryota</taxon>
        <taxon>Metazoa</taxon>
        <taxon>Chordata</taxon>
        <taxon>Craniata</taxon>
        <taxon>Vertebrata</taxon>
        <taxon>Euteleostomi</taxon>
        <taxon>Mammalia</taxon>
        <taxon>Eutheria</taxon>
        <taxon>Euarchontoglires</taxon>
        <taxon>Glires</taxon>
        <taxon>Rodentia</taxon>
        <taxon>Myomorpha</taxon>
        <taxon>Muroidea</taxon>
        <taxon>Muridae</taxon>
        <taxon>Murinae</taxon>
        <taxon>Mus</taxon>
        <taxon>Mus</taxon>
    </lineage>
</organism>
<dbReference type="Bgee" id="ENSMUSG00000101113">
    <property type="expression patterns" value="Expressed in testis and 7 other cell types or tissues"/>
</dbReference>
<dbReference type="InterPro" id="IPR007593">
    <property type="entry name" value="CD225/Dispanin_fam"/>
</dbReference>
<reference evidence="7 9" key="2">
    <citation type="journal article" date="2011" name="PLoS Biol.">
        <title>Modernizing reference genome assemblies.</title>
        <authorList>
            <person name="Church D.M."/>
            <person name="Schneider V.A."/>
            <person name="Graves T."/>
            <person name="Auger K."/>
            <person name="Cunningham F."/>
            <person name="Bouk N."/>
            <person name="Chen H.C."/>
            <person name="Agarwala R."/>
            <person name="McLaren W.M."/>
            <person name="Ritchie G.R."/>
            <person name="Albracht D."/>
            <person name="Kremitzki M."/>
            <person name="Rock S."/>
            <person name="Kotkiewicz H."/>
            <person name="Kremitzki C."/>
            <person name="Wollam A."/>
            <person name="Trani L."/>
            <person name="Fulton L."/>
            <person name="Fulton R."/>
            <person name="Matthews L."/>
            <person name="Whitehead S."/>
            <person name="Chow W."/>
            <person name="Torrance J."/>
            <person name="Dunn M."/>
            <person name="Harden G."/>
            <person name="Threadgold G."/>
            <person name="Wood J."/>
            <person name="Collins J."/>
            <person name="Heath P."/>
            <person name="Griffiths G."/>
            <person name="Pelan S."/>
            <person name="Grafham D."/>
            <person name="Eichler E.E."/>
            <person name="Weinstock G."/>
            <person name="Mardis E.R."/>
            <person name="Wilson R.K."/>
            <person name="Howe K."/>
            <person name="Flicek P."/>
            <person name="Hubbard T."/>
        </authorList>
    </citation>
    <scope>NUCLEOTIDE SEQUENCE [LARGE SCALE GENOMIC DNA]</scope>
    <source>
        <strain evidence="7 9">C57BL/6J</strain>
    </source>
</reference>
<dbReference type="GeneTree" id="ENSGT00860000136164"/>
<dbReference type="OrthoDB" id="9639282at2759"/>
<evidence type="ECO:0000256" key="6">
    <source>
        <dbReference type="SAM" id="Phobius"/>
    </source>
</evidence>
<evidence type="ECO:0000313" key="7">
    <source>
        <dbReference type="Ensembl" id="ENSMUSP00000139560.2"/>
    </source>
</evidence>
<dbReference type="InParanoid" id="A0A087WNZ6"/>
<dbReference type="SMR" id="A0A087WNZ6"/>
<dbReference type="GO" id="GO:0016020">
    <property type="term" value="C:membrane"/>
    <property type="evidence" value="ECO:0007669"/>
    <property type="project" value="UniProtKB-SubCell"/>
</dbReference>
<evidence type="ECO:0000256" key="2">
    <source>
        <dbReference type="ARBA" id="ARBA00006843"/>
    </source>
</evidence>
<evidence type="ECO:0000313" key="9">
    <source>
        <dbReference type="Proteomes" id="UP000000589"/>
    </source>
</evidence>
<dbReference type="Pfam" id="PF04505">
    <property type="entry name" value="CD225"/>
    <property type="match status" value="1"/>
</dbReference>
<feature type="transmembrane region" description="Helical" evidence="6">
    <location>
        <begin position="27"/>
        <end position="46"/>
    </location>
</feature>
<dbReference type="PaxDb" id="10090-ENSMUSP00000139560"/>
<keyword evidence="5 6" id="KW-0472">Membrane</keyword>
<keyword evidence="9" id="KW-1185">Reference proteome</keyword>
<evidence type="ECO:0000256" key="4">
    <source>
        <dbReference type="ARBA" id="ARBA00022989"/>
    </source>
</evidence>
<dbReference type="RNAct" id="A0A087WNZ6">
    <property type="molecule type" value="protein"/>
</dbReference>
<protein>
    <submittedName>
        <fullName evidence="7">RIKEN cDNA 1700025B11 gene</fullName>
    </submittedName>
</protein>
<evidence type="ECO:0000256" key="1">
    <source>
        <dbReference type="ARBA" id="ARBA00004370"/>
    </source>
</evidence>
<reference evidence="7" key="4">
    <citation type="submission" date="2025-09" db="UniProtKB">
        <authorList>
            <consortium name="Ensembl"/>
        </authorList>
    </citation>
    <scope>IDENTIFICATION</scope>
    <source>
        <strain evidence="7">C57BL/6J</strain>
    </source>
</reference>
<comment type="similarity">
    <text evidence="2">Belongs to the CD225/Dispanin family.</text>
</comment>
<evidence type="ECO:0000256" key="5">
    <source>
        <dbReference type="ARBA" id="ARBA00023136"/>
    </source>
</evidence>
<comment type="subcellular location">
    <subcellularLocation>
        <location evidence="1">Membrane</location>
    </subcellularLocation>
</comment>
<dbReference type="Ensembl" id="ENSMUST00000190233.2">
    <property type="protein sequence ID" value="ENSMUSP00000139560.2"/>
    <property type="gene ID" value="ENSMUSG00000101113.2"/>
</dbReference>
<reference evidence="7 9" key="1">
    <citation type="journal article" date="2009" name="PLoS Biol.">
        <title>Lineage-specific biology revealed by a finished genome assembly of the mouse.</title>
        <authorList>
            <consortium name="Mouse Genome Sequencing Consortium"/>
            <person name="Church D.M."/>
            <person name="Goodstadt L."/>
            <person name="Hillier L.W."/>
            <person name="Zody M.C."/>
            <person name="Goldstein S."/>
            <person name="She X."/>
            <person name="Bult C.J."/>
            <person name="Agarwala R."/>
            <person name="Cherry J.L."/>
            <person name="DiCuccio M."/>
            <person name="Hlavina W."/>
            <person name="Kapustin Y."/>
            <person name="Meric P."/>
            <person name="Maglott D."/>
            <person name="Birtle Z."/>
            <person name="Marques A.C."/>
            <person name="Graves T."/>
            <person name="Zhou S."/>
            <person name="Teague B."/>
            <person name="Potamousis K."/>
            <person name="Churas C."/>
            <person name="Place M."/>
            <person name="Herschleb J."/>
            <person name="Runnheim R."/>
            <person name="Forrest D."/>
            <person name="Amos-Landgraf J."/>
            <person name="Schwartz D.C."/>
            <person name="Cheng Z."/>
            <person name="Lindblad-Toh K."/>
            <person name="Eichler E.E."/>
            <person name="Ponting C.P."/>
        </authorList>
    </citation>
    <scope>NUCLEOTIDE SEQUENCE [LARGE SCALE GENOMIC DNA]</scope>
    <source>
        <strain evidence="7 9">C57BL/6J</strain>
    </source>
</reference>
<dbReference type="AlphaFoldDB" id="A0A087WNZ6"/>
<sequence>MSTKNEEQNEDQSESVVIPHIQDHHCLAILAFCFFFPLGYLAYRSSCKTRTYIEQKEYEKAKATSRCTFAFVLSSIAGGSIIFFCLFSRLFFM</sequence>
<feature type="transmembrane region" description="Helical" evidence="6">
    <location>
        <begin position="67"/>
        <end position="92"/>
    </location>
</feature>